<evidence type="ECO:0000313" key="4">
    <source>
        <dbReference type="Proteomes" id="UP000199021"/>
    </source>
</evidence>
<dbReference type="Proteomes" id="UP000199021">
    <property type="component" value="Unassembled WGS sequence"/>
</dbReference>
<dbReference type="EMBL" id="FOFB01000010">
    <property type="protein sequence ID" value="SEQ47449.1"/>
    <property type="molecule type" value="Genomic_DNA"/>
</dbReference>
<sequence>MPLRKHNRGYLRINDMKPLLLSLALLLTTPAMMDAQFLNTYQWKSRLVLLFTPSPDDPLFLQQMSLLAEQSEAFEERDVLFISITPNGEYENTGRFLEESLARQYHQHFSPDEKQFELIVVGLDSTEKFRARNTLTPPSVLLELIDGMPMRRQELRQGYGNKSQVNRGGL</sequence>
<evidence type="ECO:0000313" key="3">
    <source>
        <dbReference type="EMBL" id="SEQ47449.1"/>
    </source>
</evidence>
<keyword evidence="1" id="KW-0732">Signal</keyword>
<proteinExistence type="predicted"/>
<dbReference type="InParanoid" id="A0A1H9GBI4"/>
<organism evidence="3 4">
    <name type="scientific">Neolewinella agarilytica</name>
    <dbReference type="NCBI Taxonomy" id="478744"/>
    <lineage>
        <taxon>Bacteria</taxon>
        <taxon>Pseudomonadati</taxon>
        <taxon>Bacteroidota</taxon>
        <taxon>Saprospiria</taxon>
        <taxon>Saprospirales</taxon>
        <taxon>Lewinellaceae</taxon>
        <taxon>Neolewinella</taxon>
    </lineage>
</organism>
<accession>A0A1H9GBI4</accession>
<dbReference type="RefSeq" id="WP_217642155.1">
    <property type="nucleotide sequence ID" value="NZ_FOFB01000010.1"/>
</dbReference>
<name>A0A1H9GBI4_9BACT</name>
<reference evidence="4" key="1">
    <citation type="submission" date="2016-10" db="EMBL/GenBank/DDBJ databases">
        <authorList>
            <person name="Varghese N."/>
            <person name="Submissions S."/>
        </authorList>
    </citation>
    <scope>NUCLEOTIDE SEQUENCE [LARGE SCALE GENOMIC DNA]</scope>
    <source>
        <strain evidence="4">DSM 24740</strain>
    </source>
</reference>
<dbReference type="STRING" id="478744.SAMN05444359_110115"/>
<protein>
    <recommendedName>
        <fullName evidence="2">DUF4174 domain-containing protein</fullName>
    </recommendedName>
</protein>
<feature type="domain" description="DUF4174" evidence="2">
    <location>
        <begin position="37"/>
        <end position="154"/>
    </location>
</feature>
<keyword evidence="4" id="KW-1185">Reference proteome</keyword>
<evidence type="ECO:0000256" key="1">
    <source>
        <dbReference type="ARBA" id="ARBA00022729"/>
    </source>
</evidence>
<dbReference type="Pfam" id="PF13778">
    <property type="entry name" value="DUF4174"/>
    <property type="match status" value="1"/>
</dbReference>
<dbReference type="InterPro" id="IPR025232">
    <property type="entry name" value="DUF4174"/>
</dbReference>
<gene>
    <name evidence="3" type="ORF">SAMN05444359_110115</name>
</gene>
<evidence type="ECO:0000259" key="2">
    <source>
        <dbReference type="Pfam" id="PF13778"/>
    </source>
</evidence>
<dbReference type="AlphaFoldDB" id="A0A1H9GBI4"/>